<protein>
    <submittedName>
        <fullName evidence="1">Uncharacterized protein</fullName>
    </submittedName>
</protein>
<gene>
    <name evidence="1" type="ORF">GCM10020369_79740</name>
</gene>
<dbReference type="Proteomes" id="UP001501676">
    <property type="component" value="Unassembled WGS sequence"/>
</dbReference>
<sequence length="187" mass="20710">MCSLARAGADAARAGYARRDVRAFLSEIVQRRRATVEQLDAEWRGGPIRGSKVLGAVLAEVRDGVRSAPEAELRELTGLSVILPPIHWNPLLTGADGSRLPSPDGWIEDVGLALEVDSDEFHTALDDLRRTRERHNRLGTYGILTLHFTPREIREEPQRVLATIESTYRERPRSFIGAHAMVVTPAG</sequence>
<keyword evidence="2" id="KW-1185">Reference proteome</keyword>
<evidence type="ECO:0000313" key="2">
    <source>
        <dbReference type="Proteomes" id="UP001501676"/>
    </source>
</evidence>
<dbReference type="EMBL" id="BAAAYN010000072">
    <property type="protein sequence ID" value="GAA3397913.1"/>
    <property type="molecule type" value="Genomic_DNA"/>
</dbReference>
<accession>A0ABP6TCW8</accession>
<evidence type="ECO:0000313" key="1">
    <source>
        <dbReference type="EMBL" id="GAA3397913.1"/>
    </source>
</evidence>
<proteinExistence type="predicted"/>
<organism evidence="1 2">
    <name type="scientific">Cryptosporangium minutisporangium</name>
    <dbReference type="NCBI Taxonomy" id="113569"/>
    <lineage>
        <taxon>Bacteria</taxon>
        <taxon>Bacillati</taxon>
        <taxon>Actinomycetota</taxon>
        <taxon>Actinomycetes</taxon>
        <taxon>Cryptosporangiales</taxon>
        <taxon>Cryptosporangiaceae</taxon>
        <taxon>Cryptosporangium</taxon>
    </lineage>
</organism>
<dbReference type="RefSeq" id="WP_345733529.1">
    <property type="nucleotide sequence ID" value="NZ_BAAAYN010000072.1"/>
</dbReference>
<reference evidence="2" key="1">
    <citation type="journal article" date="2019" name="Int. J. Syst. Evol. Microbiol.">
        <title>The Global Catalogue of Microorganisms (GCM) 10K type strain sequencing project: providing services to taxonomists for standard genome sequencing and annotation.</title>
        <authorList>
            <consortium name="The Broad Institute Genomics Platform"/>
            <consortium name="The Broad Institute Genome Sequencing Center for Infectious Disease"/>
            <person name="Wu L."/>
            <person name="Ma J."/>
        </authorList>
    </citation>
    <scope>NUCLEOTIDE SEQUENCE [LARGE SCALE GENOMIC DNA]</scope>
    <source>
        <strain evidence="2">JCM 9458</strain>
    </source>
</reference>
<name>A0ABP6TCW8_9ACTN</name>
<comment type="caution">
    <text evidence="1">The sequence shown here is derived from an EMBL/GenBank/DDBJ whole genome shotgun (WGS) entry which is preliminary data.</text>
</comment>